<proteinExistence type="predicted"/>
<evidence type="ECO:0000256" key="1">
    <source>
        <dbReference type="SAM" id="Phobius"/>
    </source>
</evidence>
<dbReference type="KEGG" id="acae:HYG86_10870"/>
<accession>A0A7G9W966</accession>
<protein>
    <submittedName>
        <fullName evidence="2">Uncharacterized protein</fullName>
    </submittedName>
</protein>
<keyword evidence="1" id="KW-0472">Membrane</keyword>
<dbReference type="EMBL" id="CP058559">
    <property type="protein sequence ID" value="QNO15228.1"/>
    <property type="molecule type" value="Genomic_DNA"/>
</dbReference>
<keyword evidence="3" id="KW-1185">Reference proteome</keyword>
<keyword evidence="1" id="KW-1133">Transmembrane helix</keyword>
<dbReference type="RefSeq" id="WP_213165592.1">
    <property type="nucleotide sequence ID" value="NZ_CP058559.1"/>
</dbReference>
<evidence type="ECO:0000313" key="2">
    <source>
        <dbReference type="EMBL" id="QNO15228.1"/>
    </source>
</evidence>
<sequence length="83" mass="9184">MNLSFLKSVSTLIKTSKAAIVLTLILVLSFVSTSIYILFKTHPLLETPTSGAKNLAIGMLVLAFLVMVAYETYSRFRKKTKAE</sequence>
<dbReference type="AlphaFoldDB" id="A0A7G9W966"/>
<gene>
    <name evidence="2" type="ORF">HYG86_10870</name>
</gene>
<keyword evidence="1" id="KW-0812">Transmembrane</keyword>
<organism evidence="2 3">
    <name type="scientific">Alkalicella caledoniensis</name>
    <dbReference type="NCBI Taxonomy" id="2731377"/>
    <lineage>
        <taxon>Bacteria</taxon>
        <taxon>Bacillati</taxon>
        <taxon>Bacillota</taxon>
        <taxon>Clostridia</taxon>
        <taxon>Eubacteriales</taxon>
        <taxon>Proteinivoracaceae</taxon>
        <taxon>Alkalicella</taxon>
    </lineage>
</organism>
<feature type="transmembrane region" description="Helical" evidence="1">
    <location>
        <begin position="51"/>
        <end position="70"/>
    </location>
</feature>
<name>A0A7G9W966_ALKCA</name>
<dbReference type="Proteomes" id="UP000516160">
    <property type="component" value="Chromosome"/>
</dbReference>
<reference evidence="2 3" key="1">
    <citation type="submission" date="2020-07" db="EMBL/GenBank/DDBJ databases">
        <title>Alkalicella. sp. LB2 genome.</title>
        <authorList>
            <person name="Postec A."/>
            <person name="Quemeneur M."/>
        </authorList>
    </citation>
    <scope>NUCLEOTIDE SEQUENCE [LARGE SCALE GENOMIC DNA]</scope>
    <source>
        <strain evidence="2 3">LB2</strain>
    </source>
</reference>
<feature type="transmembrane region" description="Helical" evidence="1">
    <location>
        <begin position="20"/>
        <end position="39"/>
    </location>
</feature>
<evidence type="ECO:0000313" key="3">
    <source>
        <dbReference type="Proteomes" id="UP000516160"/>
    </source>
</evidence>